<keyword evidence="1" id="KW-1133">Transmembrane helix</keyword>
<evidence type="ECO:0000313" key="3">
    <source>
        <dbReference type="Proteomes" id="UP000002640"/>
    </source>
</evidence>
<feature type="transmembrane region" description="Helical" evidence="1">
    <location>
        <begin position="375"/>
        <end position="393"/>
    </location>
</feature>
<sequence length="579" mass="66137">MLSKCRVFIELWEATQVELHGQYSAQRVLALAEYEQGTHLARSVLVMLVTPLPCLVITILIDILPLSDPSEGIENNNAFMVRQYYNYLLVTFIAIQQIRIGVPSLPYNNGHVLRDTIVVATLTLGIYYAVTLSVGFPLPFTILVMMSPWSVLISLCLAIQRARVIRDTPGARAMLSSMFKLWMYEILMVFIYPPYFYVFTTLSDKAQAVAHLGDEIPELVIFNADVFSSLFVSYCMQSSPSFRTTMALMLADILQIGLSLRDILIARTGLAELEHLVDKKQINMCRSSDVNESTVVSASTALTRVSAWMKKEQLQSEIALDAHFSPVFPDHDFFLASDDVSALYLFATYHLPNREYYAVFDGMDETLLLQTLKNVILYCLLQLVSLMVLMLLLRRILGHSPARQISFVLEKQLDQESTRDRSTSGRRLKPRMPSFRVDADGDVEMTILPSVYELISAPELASRDQESLVKWLRERRRYREAIEERCRISQEPVASVLRSVRASVKPKLLDYLARYVFRQDRDTIVAEVMNGHIPDIFDFFKTHLRMDLKEQDVEARVVKYFVDFDQLLEEHGFASMLAA</sequence>
<feature type="transmembrane region" description="Helical" evidence="1">
    <location>
        <begin position="219"/>
        <end position="236"/>
    </location>
</feature>
<feature type="transmembrane region" description="Helical" evidence="1">
    <location>
        <begin position="112"/>
        <end position="130"/>
    </location>
</feature>
<name>G5AIP8_PHYSP</name>
<keyword evidence="1" id="KW-0472">Membrane</keyword>
<protein>
    <submittedName>
        <fullName evidence="2">Uncharacterized protein</fullName>
    </submittedName>
</protein>
<evidence type="ECO:0000313" key="2">
    <source>
        <dbReference type="EMBL" id="EGZ04574.1"/>
    </source>
</evidence>
<keyword evidence="1" id="KW-0812">Transmembrane</keyword>
<feature type="transmembrane region" description="Helical" evidence="1">
    <location>
        <begin position="84"/>
        <end position="100"/>
    </location>
</feature>
<dbReference type="KEGG" id="psoj:PHYSODRAFT_343126"/>
<dbReference type="InParanoid" id="G5AIP8"/>
<dbReference type="GeneID" id="20648461"/>
<feature type="transmembrane region" description="Helical" evidence="1">
    <location>
        <begin position="181"/>
        <end position="199"/>
    </location>
</feature>
<organism evidence="2 3">
    <name type="scientific">Phytophthora sojae (strain P6497)</name>
    <name type="common">Soybean stem and root rot agent</name>
    <name type="synonym">Phytophthora megasperma f. sp. glycines</name>
    <dbReference type="NCBI Taxonomy" id="1094619"/>
    <lineage>
        <taxon>Eukaryota</taxon>
        <taxon>Sar</taxon>
        <taxon>Stramenopiles</taxon>
        <taxon>Oomycota</taxon>
        <taxon>Peronosporomycetes</taxon>
        <taxon>Peronosporales</taxon>
        <taxon>Peronosporaceae</taxon>
        <taxon>Phytophthora</taxon>
    </lineage>
</organism>
<feature type="transmembrane region" description="Helical" evidence="1">
    <location>
        <begin position="44"/>
        <end position="64"/>
    </location>
</feature>
<evidence type="ECO:0000256" key="1">
    <source>
        <dbReference type="SAM" id="Phobius"/>
    </source>
</evidence>
<dbReference type="Proteomes" id="UP000002640">
    <property type="component" value="Unassembled WGS sequence"/>
</dbReference>
<reference evidence="2 3" key="1">
    <citation type="journal article" date="2006" name="Science">
        <title>Phytophthora genome sequences uncover evolutionary origins and mechanisms of pathogenesis.</title>
        <authorList>
            <person name="Tyler B.M."/>
            <person name="Tripathy S."/>
            <person name="Zhang X."/>
            <person name="Dehal P."/>
            <person name="Jiang R.H."/>
            <person name="Aerts A."/>
            <person name="Arredondo F.D."/>
            <person name="Baxter L."/>
            <person name="Bensasson D."/>
            <person name="Beynon J.L."/>
            <person name="Chapman J."/>
            <person name="Damasceno C.M."/>
            <person name="Dorrance A.E."/>
            <person name="Dou D."/>
            <person name="Dickerman A.W."/>
            <person name="Dubchak I.L."/>
            <person name="Garbelotto M."/>
            <person name="Gijzen M."/>
            <person name="Gordon S.G."/>
            <person name="Govers F."/>
            <person name="Grunwald N.J."/>
            <person name="Huang W."/>
            <person name="Ivors K.L."/>
            <person name="Jones R.W."/>
            <person name="Kamoun S."/>
            <person name="Krampis K."/>
            <person name="Lamour K.H."/>
            <person name="Lee M.K."/>
            <person name="McDonald W.H."/>
            <person name="Medina M."/>
            <person name="Meijer H.J."/>
            <person name="Nordberg E.K."/>
            <person name="Maclean D.J."/>
            <person name="Ospina-Giraldo M.D."/>
            <person name="Morris P.F."/>
            <person name="Phuntumart V."/>
            <person name="Putnam N.H."/>
            <person name="Rash S."/>
            <person name="Rose J.K."/>
            <person name="Sakihama Y."/>
            <person name="Salamov A.A."/>
            <person name="Savidor A."/>
            <person name="Scheuring C.F."/>
            <person name="Smith B.M."/>
            <person name="Sobral B.W."/>
            <person name="Terry A."/>
            <person name="Torto-Alalibo T.A."/>
            <person name="Win J."/>
            <person name="Xu Z."/>
            <person name="Zhang H."/>
            <person name="Grigoriev I.V."/>
            <person name="Rokhsar D.S."/>
            <person name="Boore J.L."/>
        </authorList>
    </citation>
    <scope>NUCLEOTIDE SEQUENCE [LARGE SCALE GENOMIC DNA]</scope>
    <source>
        <strain evidence="2 3">P6497</strain>
    </source>
</reference>
<feature type="non-terminal residue" evidence="2">
    <location>
        <position position="579"/>
    </location>
</feature>
<dbReference type="EMBL" id="JH159178">
    <property type="protein sequence ID" value="EGZ04574.1"/>
    <property type="molecule type" value="Genomic_DNA"/>
</dbReference>
<keyword evidence="3" id="KW-1185">Reference proteome</keyword>
<feature type="transmembrane region" description="Helical" evidence="1">
    <location>
        <begin position="136"/>
        <end position="160"/>
    </location>
</feature>
<accession>G5AIP8</accession>
<proteinExistence type="predicted"/>
<dbReference type="RefSeq" id="XP_009539949.1">
    <property type="nucleotide sequence ID" value="XM_009541654.1"/>
</dbReference>
<gene>
    <name evidence="2" type="ORF">PHYSODRAFT_343126</name>
</gene>
<dbReference type="AlphaFoldDB" id="G5AIP8"/>